<dbReference type="KEGG" id="bgm:CAL15_05955"/>
<keyword evidence="9" id="KW-1185">Reference proteome</keyword>
<evidence type="ECO:0000256" key="4">
    <source>
        <dbReference type="ARBA" id="ARBA00023015"/>
    </source>
</evidence>
<name>A0A1W6ZJ67_9BORD</name>
<dbReference type="GO" id="GO:0006276">
    <property type="term" value="P:plasmid maintenance"/>
    <property type="evidence" value="ECO:0007669"/>
    <property type="project" value="InterPro"/>
</dbReference>
<evidence type="ECO:0000256" key="6">
    <source>
        <dbReference type="ARBA" id="ARBA00029628"/>
    </source>
</evidence>
<evidence type="ECO:0000256" key="1">
    <source>
        <dbReference type="ARBA" id="ARBA00005230"/>
    </source>
</evidence>
<sequence length="105" mass="11811">MARFDVYRNPGAHAATTPFLLDVQSEHLAPLNTRVVVPLRLLDRFPDLRMPQDLMPVFDIDGQQCFLDTPKLAAVPWRELGAPVDSLKAEHDRIVGALDRLFGSF</sequence>
<dbReference type="GO" id="GO:0008657">
    <property type="term" value="F:DNA topoisomerase type II (double strand cut, ATP-hydrolyzing) inhibitor activity"/>
    <property type="evidence" value="ECO:0007669"/>
    <property type="project" value="InterPro"/>
</dbReference>
<evidence type="ECO:0000256" key="2">
    <source>
        <dbReference type="ARBA" id="ARBA00015075"/>
    </source>
</evidence>
<dbReference type="RefSeq" id="WP_086080952.1">
    <property type="nucleotide sequence ID" value="NZ_CP021111.1"/>
</dbReference>
<dbReference type="Pfam" id="PF01845">
    <property type="entry name" value="CcdB"/>
    <property type="match status" value="1"/>
</dbReference>
<evidence type="ECO:0000313" key="9">
    <source>
        <dbReference type="Proteomes" id="UP000194161"/>
    </source>
</evidence>
<dbReference type="EMBL" id="CP021111">
    <property type="protein sequence ID" value="ARP97307.1"/>
    <property type="molecule type" value="Genomic_DNA"/>
</dbReference>
<dbReference type="AlphaFoldDB" id="A0A1W6ZJ67"/>
<dbReference type="Proteomes" id="UP000194161">
    <property type="component" value="Chromosome"/>
</dbReference>
<dbReference type="Gene3D" id="2.30.30.110">
    <property type="match status" value="1"/>
</dbReference>
<keyword evidence="5" id="KW-0804">Transcription</keyword>
<dbReference type="SUPFAM" id="SSF50118">
    <property type="entry name" value="Cell growth inhibitor/plasmid maintenance toxic component"/>
    <property type="match status" value="1"/>
</dbReference>
<dbReference type="InterPro" id="IPR002712">
    <property type="entry name" value="CcdB"/>
</dbReference>
<accession>A0A1W6ZJ67</accession>
<dbReference type="InterPro" id="IPR011067">
    <property type="entry name" value="Plasmid_toxin/cell-grow_inhib"/>
</dbReference>
<keyword evidence="3" id="KW-0678">Repressor</keyword>
<reference evidence="8 9" key="1">
    <citation type="submission" date="2017-05" db="EMBL/GenBank/DDBJ databases">
        <title>Complete and WGS of Bordetella genogroups.</title>
        <authorList>
            <person name="Spilker T."/>
            <person name="LiPuma J."/>
        </authorList>
    </citation>
    <scope>NUCLEOTIDE SEQUENCE [LARGE SCALE GENOMIC DNA]</scope>
    <source>
        <strain evidence="8 9">AU7206</strain>
    </source>
</reference>
<keyword evidence="4" id="KW-0805">Transcription regulation</keyword>
<dbReference type="STRING" id="463040.CAL15_05955"/>
<gene>
    <name evidence="8" type="ORF">CAL15_05955</name>
</gene>
<evidence type="ECO:0000256" key="3">
    <source>
        <dbReference type="ARBA" id="ARBA00022491"/>
    </source>
</evidence>
<proteinExistence type="inferred from homology"/>
<evidence type="ECO:0000256" key="5">
    <source>
        <dbReference type="ARBA" id="ARBA00023163"/>
    </source>
</evidence>
<evidence type="ECO:0000313" key="8">
    <source>
        <dbReference type="EMBL" id="ARP97307.1"/>
    </source>
</evidence>
<organism evidence="8 9">
    <name type="scientific">Bordetella genomosp. 13</name>
    <dbReference type="NCBI Taxonomy" id="463040"/>
    <lineage>
        <taxon>Bacteria</taxon>
        <taxon>Pseudomonadati</taxon>
        <taxon>Pseudomonadota</taxon>
        <taxon>Betaproteobacteria</taxon>
        <taxon>Burkholderiales</taxon>
        <taxon>Alcaligenaceae</taxon>
        <taxon>Bordetella</taxon>
    </lineage>
</organism>
<protein>
    <recommendedName>
        <fullName evidence="2">Toxin CcdB</fullName>
    </recommendedName>
    <alternativeName>
        <fullName evidence="7">Cytotoxic protein CcdB</fullName>
    </alternativeName>
    <alternativeName>
        <fullName evidence="6">Protein LetD</fullName>
    </alternativeName>
</protein>
<evidence type="ECO:0000256" key="7">
    <source>
        <dbReference type="ARBA" id="ARBA00033135"/>
    </source>
</evidence>
<comment type="similarity">
    <text evidence="1">Belongs to the CcdB toxin family.</text>
</comment>
<dbReference type="OrthoDB" id="9813510at2"/>